<evidence type="ECO:0000313" key="2">
    <source>
        <dbReference type="Proteomes" id="UP001321542"/>
    </source>
</evidence>
<evidence type="ECO:0000313" key="1">
    <source>
        <dbReference type="EMBL" id="BBC35257.1"/>
    </source>
</evidence>
<dbReference type="Proteomes" id="UP001321542">
    <property type="component" value="Chromosome"/>
</dbReference>
<organism evidence="1 2">
    <name type="scientific">Streptomyces graminofaciens</name>
    <dbReference type="NCBI Taxonomy" id="68212"/>
    <lineage>
        <taxon>Bacteria</taxon>
        <taxon>Bacillati</taxon>
        <taxon>Actinomycetota</taxon>
        <taxon>Actinomycetes</taxon>
        <taxon>Kitasatosporales</taxon>
        <taxon>Streptomycetaceae</taxon>
        <taxon>Streptomyces</taxon>
    </lineage>
</organism>
<proteinExistence type="predicted"/>
<reference evidence="1 2" key="1">
    <citation type="journal article" date="2010" name="ChemBioChem">
        <title>Cloning and characterization of the biosynthetic gene cluster of 16-membered macrolide antibiotic FD-891: involvement of a dual functional cytochrome P450 monooxygenase catalyzing epoxidation and hydroxylation.</title>
        <authorList>
            <person name="Kudo F."/>
            <person name="Motegi A."/>
            <person name="Mizoue K."/>
            <person name="Eguchi T."/>
        </authorList>
    </citation>
    <scope>NUCLEOTIDE SEQUENCE [LARGE SCALE GENOMIC DNA]</scope>
    <source>
        <strain evidence="1 2">A-8890</strain>
    </source>
</reference>
<reference evidence="1 2" key="2">
    <citation type="journal article" date="2023" name="ChemBioChem">
        <title>Acyltransferase Domain Exchange between Two Independent Type I Polyketide Synthases in the Same Producer Strain of Macrolide Antibiotics.</title>
        <authorList>
            <person name="Kudo F."/>
            <person name="Kishikawa K."/>
            <person name="Tsuboi K."/>
            <person name="Kido T."/>
            <person name="Usui T."/>
            <person name="Hashimoto J."/>
            <person name="Shin-Ya K."/>
            <person name="Miyanaga A."/>
            <person name="Eguchi T."/>
        </authorList>
    </citation>
    <scope>NUCLEOTIDE SEQUENCE [LARGE SCALE GENOMIC DNA]</scope>
    <source>
        <strain evidence="1 2">A-8890</strain>
    </source>
</reference>
<accession>A0ABM7FGD3</accession>
<name>A0ABM7FGD3_9ACTN</name>
<sequence length="73" mass="8296">MVAAFNVTAYRGNRNWHLRIGDYSKTVRDGEGLPPAREQAEALRRELAERSHRNRLGWTHIGIQPVAEEAQDG</sequence>
<evidence type="ECO:0008006" key="3">
    <source>
        <dbReference type="Google" id="ProtNLM"/>
    </source>
</evidence>
<dbReference type="RefSeq" id="WP_286255457.1">
    <property type="nucleotide sequence ID" value="NZ_AP018448.1"/>
</dbReference>
<gene>
    <name evidence="1" type="ORF">SGFS_065510</name>
</gene>
<protein>
    <recommendedName>
        <fullName evidence="3">Integrase</fullName>
    </recommendedName>
</protein>
<keyword evidence="2" id="KW-1185">Reference proteome</keyword>
<dbReference type="EMBL" id="AP018448">
    <property type="protein sequence ID" value="BBC35257.1"/>
    <property type="molecule type" value="Genomic_DNA"/>
</dbReference>